<evidence type="ECO:0000313" key="1">
    <source>
        <dbReference type="EMBL" id="KKK93799.1"/>
    </source>
</evidence>
<comment type="caution">
    <text evidence="1">The sequence shown here is derived from an EMBL/GenBank/DDBJ whole genome shotgun (WGS) entry which is preliminary data.</text>
</comment>
<organism evidence="1">
    <name type="scientific">marine sediment metagenome</name>
    <dbReference type="NCBI Taxonomy" id="412755"/>
    <lineage>
        <taxon>unclassified sequences</taxon>
        <taxon>metagenomes</taxon>
        <taxon>ecological metagenomes</taxon>
    </lineage>
</organism>
<name>A0A0F9BTQ6_9ZZZZ</name>
<protein>
    <submittedName>
        <fullName evidence="1">Uncharacterized protein</fullName>
    </submittedName>
</protein>
<reference evidence="1" key="1">
    <citation type="journal article" date="2015" name="Nature">
        <title>Complex archaea that bridge the gap between prokaryotes and eukaryotes.</title>
        <authorList>
            <person name="Spang A."/>
            <person name="Saw J.H."/>
            <person name="Jorgensen S.L."/>
            <person name="Zaremba-Niedzwiedzka K."/>
            <person name="Martijn J."/>
            <person name="Lind A.E."/>
            <person name="van Eijk R."/>
            <person name="Schleper C."/>
            <person name="Guy L."/>
            <person name="Ettema T.J."/>
        </authorList>
    </citation>
    <scope>NUCLEOTIDE SEQUENCE</scope>
</reference>
<sequence length="37" mass="3884">MANVEISWEKIAGILTAVIALVGGTLGQDSKLTINKQ</sequence>
<proteinExistence type="predicted"/>
<gene>
    <name evidence="1" type="ORF">LCGC14_2689260</name>
</gene>
<dbReference type="AlphaFoldDB" id="A0A0F9BTQ6"/>
<accession>A0A0F9BTQ6</accession>
<dbReference type="EMBL" id="LAZR01047620">
    <property type="protein sequence ID" value="KKK93799.1"/>
    <property type="molecule type" value="Genomic_DNA"/>
</dbReference>